<evidence type="ECO:0000313" key="1">
    <source>
        <dbReference type="EMBL" id="KAK8840544.1"/>
    </source>
</evidence>
<reference evidence="1 2" key="1">
    <citation type="submission" date="2024-04" db="EMBL/GenBank/DDBJ databases">
        <title>Tritrichomonas musculus Genome.</title>
        <authorList>
            <person name="Alves-Ferreira E."/>
            <person name="Grigg M."/>
            <person name="Lorenzi H."/>
            <person name="Galac M."/>
        </authorList>
    </citation>
    <scope>NUCLEOTIDE SEQUENCE [LARGE SCALE GENOMIC DNA]</scope>
    <source>
        <strain evidence="1 2">EAF2021</strain>
    </source>
</reference>
<gene>
    <name evidence="1" type="ORF">M9Y10_030752</name>
</gene>
<name>A0ABR2H2V8_9EUKA</name>
<organism evidence="1 2">
    <name type="scientific">Tritrichomonas musculus</name>
    <dbReference type="NCBI Taxonomy" id="1915356"/>
    <lineage>
        <taxon>Eukaryota</taxon>
        <taxon>Metamonada</taxon>
        <taxon>Parabasalia</taxon>
        <taxon>Tritrichomonadida</taxon>
        <taxon>Tritrichomonadidae</taxon>
        <taxon>Tritrichomonas</taxon>
    </lineage>
</organism>
<dbReference type="EMBL" id="JAPFFF010000045">
    <property type="protein sequence ID" value="KAK8840544.1"/>
    <property type="molecule type" value="Genomic_DNA"/>
</dbReference>
<comment type="caution">
    <text evidence="1">The sequence shown here is derived from an EMBL/GenBank/DDBJ whole genome shotgun (WGS) entry which is preliminary data.</text>
</comment>
<accession>A0ABR2H2V8</accession>
<keyword evidence="2" id="KW-1185">Reference proteome</keyword>
<dbReference type="Proteomes" id="UP001470230">
    <property type="component" value="Unassembled WGS sequence"/>
</dbReference>
<proteinExistence type="predicted"/>
<protein>
    <submittedName>
        <fullName evidence="1">Uncharacterized protein</fullName>
    </submittedName>
</protein>
<evidence type="ECO:0000313" key="2">
    <source>
        <dbReference type="Proteomes" id="UP001470230"/>
    </source>
</evidence>
<sequence length="308" mass="36038">MNKAKSKKKNKILAYEPLFPSVWLDIFKDAESEIQSDYSILTENTFFQEKPPNQDSIVDKNMIVTNPIEYSDYFQPPSNQINSNNLYHCFNGILLYIYHNSNNKFNDQELEIHFSGAQTRKDLSLILEDPNMSRFNNWNILNIFDYENINGQFQVESMKNAFFGITFKRIKIQPLAYSIRSGRLTNFDKHLVSFDFLAYDEDLQKWVVLDERKNINDLIPTGGFGIFYVHSTKKSYSSFQIVQTDTANNGYWGFSISAFDIQGIVQERENLPLVESKLLFDEPSYEIDGSDVFFNYDEASNFRFSYDF</sequence>